<accession>A0A7T4WD98</accession>
<dbReference type="Proteomes" id="UP000595420">
    <property type="component" value="Chromosome"/>
</dbReference>
<feature type="domain" description="FIST C-domain" evidence="1">
    <location>
        <begin position="197"/>
        <end position="337"/>
    </location>
</feature>
<protein>
    <submittedName>
        <fullName evidence="2">FIST C-terminal domain-containing protein</fullName>
    </submittedName>
</protein>
<dbReference type="RefSeq" id="WP_198660327.1">
    <property type="nucleotide sequence ID" value="NZ_CP059488.1"/>
</dbReference>
<dbReference type="EMBL" id="CP059488">
    <property type="protein sequence ID" value="QQD72290.1"/>
    <property type="molecule type" value="Genomic_DNA"/>
</dbReference>
<proteinExistence type="predicted"/>
<organism evidence="2 3">
    <name type="scientific">Acidithiobacillus ferrivorans</name>
    <dbReference type="NCBI Taxonomy" id="160808"/>
    <lineage>
        <taxon>Bacteria</taxon>
        <taxon>Pseudomonadati</taxon>
        <taxon>Pseudomonadota</taxon>
        <taxon>Acidithiobacillia</taxon>
        <taxon>Acidithiobacillales</taxon>
        <taxon>Acidithiobacillaceae</taxon>
        <taxon>Acidithiobacillus</taxon>
    </lineage>
</organism>
<evidence type="ECO:0000259" key="1">
    <source>
        <dbReference type="SMART" id="SM01204"/>
    </source>
</evidence>
<reference evidence="2 3" key="1">
    <citation type="submission" date="2020-07" db="EMBL/GenBank/DDBJ databases">
        <title>Complete genome sequence analysis of Acidithiobacillus ferrivorans XJFY6S-08 reveals extreme environmental adaptation to alpine acid mine drainage.</title>
        <authorList>
            <person name="Yan L."/>
            <person name="Ni Y."/>
        </authorList>
    </citation>
    <scope>NUCLEOTIDE SEQUENCE [LARGE SCALE GENOMIC DNA]</scope>
    <source>
        <strain evidence="2 3">XJFY6S-08</strain>
    </source>
</reference>
<evidence type="ECO:0000313" key="3">
    <source>
        <dbReference type="Proteomes" id="UP000595420"/>
    </source>
</evidence>
<gene>
    <name evidence="2" type="ORF">H2515_12915</name>
</gene>
<dbReference type="AlphaFoldDB" id="A0A7T4WD98"/>
<name>A0A7T4WD98_9PROT</name>
<evidence type="ECO:0000313" key="2">
    <source>
        <dbReference type="EMBL" id="QQD72290.1"/>
    </source>
</evidence>
<sequence>MGSKVILASTGFAMGARHPERLLAQAVEEAHHKLHGQTITAALFLFSPPLSPVHPSMLQAQMRQLACLQIAVATFPGVFTDAGQALGDPACAVLLLASPLGLSRSSQEPGMPRLRWARPDQTTPHWLGQSAGFGSVSSRTGCFWLHASARREPVELCFRGISAQHSAWSAGLRPLSAILPVTRQEGNLLLQLERYLALPMLAQNIPFSIRQEARLPLERLLIGEVRMDTHPDTPPDLLHIRATDINRSGLWLERALEEGSRAFLTLRDPPSAERDTRMVLEALATNAPSPAFAWISSSIGRDVAFFGGEDRDLALWRERFPQLPTLGAYGMGELLPTQEHSHLLRYSKVYTVFSAWNGVNQQESEEQSNAFNEPLTQIKE</sequence>
<dbReference type="InterPro" id="IPR019494">
    <property type="entry name" value="FIST_C"/>
</dbReference>
<dbReference type="SMART" id="SM01204">
    <property type="entry name" value="FIST_C"/>
    <property type="match status" value="1"/>
</dbReference>